<dbReference type="EMBL" id="CASHSV030000109">
    <property type="protein sequence ID" value="CAJ2649493.1"/>
    <property type="molecule type" value="Genomic_DNA"/>
</dbReference>
<gene>
    <name evidence="1" type="ORF">MILVUS5_LOCUS17582</name>
</gene>
<reference evidence="1" key="1">
    <citation type="submission" date="2023-10" db="EMBL/GenBank/DDBJ databases">
        <authorList>
            <person name="Rodriguez Cubillos JULIANA M."/>
            <person name="De Vega J."/>
        </authorList>
    </citation>
    <scope>NUCLEOTIDE SEQUENCE</scope>
</reference>
<name>A0ACB0JZ98_TRIPR</name>
<evidence type="ECO:0000313" key="1">
    <source>
        <dbReference type="EMBL" id="CAJ2649493.1"/>
    </source>
</evidence>
<keyword evidence="2" id="KW-1185">Reference proteome</keyword>
<organism evidence="1 2">
    <name type="scientific">Trifolium pratense</name>
    <name type="common">Red clover</name>
    <dbReference type="NCBI Taxonomy" id="57577"/>
    <lineage>
        <taxon>Eukaryota</taxon>
        <taxon>Viridiplantae</taxon>
        <taxon>Streptophyta</taxon>
        <taxon>Embryophyta</taxon>
        <taxon>Tracheophyta</taxon>
        <taxon>Spermatophyta</taxon>
        <taxon>Magnoliopsida</taxon>
        <taxon>eudicotyledons</taxon>
        <taxon>Gunneridae</taxon>
        <taxon>Pentapetalae</taxon>
        <taxon>rosids</taxon>
        <taxon>fabids</taxon>
        <taxon>Fabales</taxon>
        <taxon>Fabaceae</taxon>
        <taxon>Papilionoideae</taxon>
        <taxon>50 kb inversion clade</taxon>
        <taxon>NPAAA clade</taxon>
        <taxon>Hologalegina</taxon>
        <taxon>IRL clade</taxon>
        <taxon>Trifolieae</taxon>
        <taxon>Trifolium</taxon>
    </lineage>
</organism>
<accession>A0ACB0JZ98</accession>
<comment type="caution">
    <text evidence="1">The sequence shown here is derived from an EMBL/GenBank/DDBJ whole genome shotgun (WGS) entry which is preliminary data.</text>
</comment>
<sequence length="118" mass="13651">MFLVFNLQSNSMSSTCFRLPFDFNTPKLFIDYSSSNSSMFLSKANNNTFSYDICHFRLIDLLLIDLHVLKQSQQTLLEMQCKYNRLGITFVVTDIPYLLNENNEAGGYVIAEVFYVAF</sequence>
<proteinExistence type="predicted"/>
<dbReference type="Proteomes" id="UP001177021">
    <property type="component" value="Unassembled WGS sequence"/>
</dbReference>
<evidence type="ECO:0000313" key="2">
    <source>
        <dbReference type="Proteomes" id="UP001177021"/>
    </source>
</evidence>
<protein>
    <submittedName>
        <fullName evidence="1">Uncharacterized protein</fullName>
    </submittedName>
</protein>